<proteinExistence type="predicted"/>
<protein>
    <submittedName>
        <fullName evidence="2">Uncharacterized protein</fullName>
    </submittedName>
</protein>
<name>A0AAV7W8P7_PLEWA</name>
<dbReference type="EMBL" id="JANPWB010000002">
    <property type="protein sequence ID" value="KAJ1209474.1"/>
    <property type="molecule type" value="Genomic_DNA"/>
</dbReference>
<dbReference type="AlphaFoldDB" id="A0AAV7W8P7"/>
<evidence type="ECO:0000256" key="1">
    <source>
        <dbReference type="SAM" id="MobiDB-lite"/>
    </source>
</evidence>
<feature type="region of interest" description="Disordered" evidence="1">
    <location>
        <begin position="1"/>
        <end position="20"/>
    </location>
</feature>
<comment type="caution">
    <text evidence="2">The sequence shown here is derived from an EMBL/GenBank/DDBJ whole genome shotgun (WGS) entry which is preliminary data.</text>
</comment>
<gene>
    <name evidence="2" type="ORF">NDU88_004852</name>
</gene>
<organism evidence="2 3">
    <name type="scientific">Pleurodeles waltl</name>
    <name type="common">Iberian ribbed newt</name>
    <dbReference type="NCBI Taxonomy" id="8319"/>
    <lineage>
        <taxon>Eukaryota</taxon>
        <taxon>Metazoa</taxon>
        <taxon>Chordata</taxon>
        <taxon>Craniata</taxon>
        <taxon>Vertebrata</taxon>
        <taxon>Euteleostomi</taxon>
        <taxon>Amphibia</taxon>
        <taxon>Batrachia</taxon>
        <taxon>Caudata</taxon>
        <taxon>Salamandroidea</taxon>
        <taxon>Salamandridae</taxon>
        <taxon>Pleurodelinae</taxon>
        <taxon>Pleurodeles</taxon>
    </lineage>
</organism>
<evidence type="ECO:0000313" key="3">
    <source>
        <dbReference type="Proteomes" id="UP001066276"/>
    </source>
</evidence>
<accession>A0AAV7W8P7</accession>
<reference evidence="2" key="1">
    <citation type="journal article" date="2022" name="bioRxiv">
        <title>Sequencing and chromosome-scale assembly of the giantPleurodeles waltlgenome.</title>
        <authorList>
            <person name="Brown T."/>
            <person name="Elewa A."/>
            <person name="Iarovenko S."/>
            <person name="Subramanian E."/>
            <person name="Araus A.J."/>
            <person name="Petzold A."/>
            <person name="Susuki M."/>
            <person name="Suzuki K.-i.T."/>
            <person name="Hayashi T."/>
            <person name="Toyoda A."/>
            <person name="Oliveira C."/>
            <person name="Osipova E."/>
            <person name="Leigh N.D."/>
            <person name="Simon A."/>
            <person name="Yun M.H."/>
        </authorList>
    </citation>
    <scope>NUCLEOTIDE SEQUENCE</scope>
    <source>
        <strain evidence="2">20211129_DDA</strain>
        <tissue evidence="2">Liver</tissue>
    </source>
</reference>
<evidence type="ECO:0000313" key="2">
    <source>
        <dbReference type="EMBL" id="KAJ1209474.1"/>
    </source>
</evidence>
<sequence>MGGPEEVREPSAPAEEPTRSELLAAIQGSRVVLEGKIEAVAVEVNLLRTDLRKVSDKVKVEERSIVDFQTEEETLLPTYAPVGDEASNNGGRELSELRILPGSSDSTRGLEGWRRPVGRSAGLLLRPSSWQSWTPAPGGGAERCRAGPMRICGLPGPGERRALTRRGARLKRRRGLSARACWKKAPRGLLFLWG</sequence>
<dbReference type="Proteomes" id="UP001066276">
    <property type="component" value="Chromosome 1_2"/>
</dbReference>
<keyword evidence="3" id="KW-1185">Reference proteome</keyword>